<evidence type="ECO:0000256" key="8">
    <source>
        <dbReference type="SAM" id="SignalP"/>
    </source>
</evidence>
<sequence length="822" mass="89763">MRERRFGSDTVNSFRPFSLLVAVLCLLCLTLSGAPAIAEETAAAVSQASPDRAQQEAIVQETQTLLDSGTATVEQLNAQRADVVRLRDAATNLVQGGSVEARVMQAQLDSLGPAPAEGETEAEDIAARRAELENRLAQANEPVRRARETLKRADFLIREIDSQIRKQEALKLLKRFPSPLVPTHWAEAGAELLTYVSVLGSEFEGNLQSEAKRAHLEAVYLQALLLAVAGLLVLIVVQPRAVNRLEDAASRAVGLSRRWFFSTLLNLMRFLLPALGALMLVQVVPLLDVTPASLSTTVTLLPVLALIIVVAHWLGHTLFSPQEPSNRLLPFDDRLARRGVRLCHWLGVVLALDMTMKAQSYDYDFQELTLSVMSVPVIFIASTMLWRFAVLLRQGTETERPDSDASTDTQEQEEHHPEQSFLRFIATLMRVSAVVAPVVVLLGYVNLSRQMAVPLIMTMAELGIALFLYRLVMIVLDALVGKDGDSREGSTSLLPIIVIFFLSLAMLPVLALTWGARLTDIAEAWRLLTSGVQLGDINLSLDSIIMLVVVFASGLLITRWAQRLLRTSVLPRTRLDTGARTALVTGVGYLGITLAALVAVSSAGLNLASLAVVAGALSVGIGFGLQTIVSNFVSGIILLIERPIKEGDWIEVSGYAGYVRKISVRSTRIETFDSHDVIVPNSDLIAGVVKNMTLSSKMGRLILPVGVAYGSDLEKTKEILLEAARSHNGIRAYPVPQVLFMGLGDSSLDFELRCFLKDIGEVMAVKSDLLFYVYAELNNAGVEIPFPQRDLHLRDIDRLVAAIEQRGSAQPEPARRETPVDA</sequence>
<feature type="transmembrane region" description="Helical" evidence="7">
    <location>
        <begin position="582"/>
        <end position="601"/>
    </location>
</feature>
<comment type="similarity">
    <text evidence="2">Belongs to the MscS (TC 1.A.23) family.</text>
</comment>
<feature type="signal peptide" evidence="8">
    <location>
        <begin position="1"/>
        <end position="38"/>
    </location>
</feature>
<dbReference type="Gene3D" id="2.30.30.60">
    <property type="match status" value="1"/>
</dbReference>
<dbReference type="Gene3D" id="3.30.70.100">
    <property type="match status" value="1"/>
</dbReference>
<dbReference type="InterPro" id="IPR010920">
    <property type="entry name" value="LSM_dom_sf"/>
</dbReference>
<organism evidence="12 13">
    <name type="scientific">Marinobacterium nitratireducens</name>
    <dbReference type="NCBI Taxonomy" id="518897"/>
    <lineage>
        <taxon>Bacteria</taxon>
        <taxon>Pseudomonadati</taxon>
        <taxon>Pseudomonadota</taxon>
        <taxon>Gammaproteobacteria</taxon>
        <taxon>Oceanospirillales</taxon>
        <taxon>Oceanospirillaceae</taxon>
        <taxon>Marinobacterium</taxon>
    </lineage>
</organism>
<keyword evidence="13" id="KW-1185">Reference proteome</keyword>
<gene>
    <name evidence="12" type="ORF">GCM10011348_40010</name>
</gene>
<dbReference type="Proteomes" id="UP000599578">
    <property type="component" value="Unassembled WGS sequence"/>
</dbReference>
<evidence type="ECO:0000259" key="10">
    <source>
        <dbReference type="Pfam" id="PF12607"/>
    </source>
</evidence>
<feature type="transmembrane region" description="Helical" evidence="7">
    <location>
        <begin position="493"/>
        <end position="517"/>
    </location>
</feature>
<dbReference type="InterPro" id="IPR022249">
    <property type="entry name" value="DUF3772"/>
</dbReference>
<evidence type="ECO:0000256" key="2">
    <source>
        <dbReference type="ARBA" id="ARBA00008017"/>
    </source>
</evidence>
<feature type="domain" description="Mechanosensitive ion channel MscS C-terminal" evidence="11">
    <location>
        <begin position="703"/>
        <end position="784"/>
    </location>
</feature>
<evidence type="ECO:0000256" key="1">
    <source>
        <dbReference type="ARBA" id="ARBA00004651"/>
    </source>
</evidence>
<feature type="transmembrane region" description="Helical" evidence="7">
    <location>
        <begin position="259"/>
        <end position="280"/>
    </location>
</feature>
<evidence type="ECO:0000259" key="11">
    <source>
        <dbReference type="Pfam" id="PF21082"/>
    </source>
</evidence>
<dbReference type="GO" id="GO:0008381">
    <property type="term" value="F:mechanosensitive monoatomic ion channel activity"/>
    <property type="evidence" value="ECO:0007669"/>
    <property type="project" value="UniProtKB-ARBA"/>
</dbReference>
<evidence type="ECO:0000256" key="5">
    <source>
        <dbReference type="ARBA" id="ARBA00022989"/>
    </source>
</evidence>
<dbReference type="InterPro" id="IPR023408">
    <property type="entry name" value="MscS_beta-dom_sf"/>
</dbReference>
<keyword evidence="8" id="KW-0732">Signal</keyword>
<dbReference type="InterPro" id="IPR011014">
    <property type="entry name" value="MscS_channel_TM-2"/>
</dbReference>
<evidence type="ECO:0000256" key="6">
    <source>
        <dbReference type="ARBA" id="ARBA00023136"/>
    </source>
</evidence>
<comment type="subcellular location">
    <subcellularLocation>
        <location evidence="1">Cell membrane</location>
        <topology evidence="1">Multi-pass membrane protein</topology>
    </subcellularLocation>
</comment>
<evidence type="ECO:0000256" key="4">
    <source>
        <dbReference type="ARBA" id="ARBA00022692"/>
    </source>
</evidence>
<protein>
    <submittedName>
        <fullName evidence="12">Mechanosensitive ion channel protein MscS</fullName>
    </submittedName>
</protein>
<feature type="transmembrane region" description="Helical" evidence="7">
    <location>
        <begin position="537"/>
        <end position="561"/>
    </location>
</feature>
<dbReference type="InterPro" id="IPR049278">
    <property type="entry name" value="MS_channel_C"/>
</dbReference>
<feature type="domain" description="Mechanosensitive ion channel MscS" evidence="9">
    <location>
        <begin position="627"/>
        <end position="693"/>
    </location>
</feature>
<feature type="transmembrane region" description="Helical" evidence="7">
    <location>
        <begin position="607"/>
        <end position="640"/>
    </location>
</feature>
<evidence type="ECO:0000313" key="12">
    <source>
        <dbReference type="EMBL" id="GGO87253.1"/>
    </source>
</evidence>
<feature type="transmembrane region" description="Helical" evidence="7">
    <location>
        <begin position="451"/>
        <end position="472"/>
    </location>
</feature>
<evidence type="ECO:0000259" key="9">
    <source>
        <dbReference type="Pfam" id="PF00924"/>
    </source>
</evidence>
<dbReference type="SUPFAM" id="SSF50182">
    <property type="entry name" value="Sm-like ribonucleoproteins"/>
    <property type="match status" value="1"/>
</dbReference>
<feature type="transmembrane region" description="Helical" evidence="7">
    <location>
        <begin position="368"/>
        <end position="390"/>
    </location>
</feature>
<evidence type="ECO:0000256" key="7">
    <source>
        <dbReference type="SAM" id="Phobius"/>
    </source>
</evidence>
<dbReference type="InterPro" id="IPR006685">
    <property type="entry name" value="MscS_channel_2nd"/>
</dbReference>
<proteinExistence type="inferred from homology"/>
<feature type="transmembrane region" description="Helical" evidence="7">
    <location>
        <begin position="219"/>
        <end position="238"/>
    </location>
</feature>
<dbReference type="EMBL" id="BMLT01000012">
    <property type="protein sequence ID" value="GGO87253.1"/>
    <property type="molecule type" value="Genomic_DNA"/>
</dbReference>
<reference evidence="12 13" key="1">
    <citation type="journal article" date="2014" name="Int. J. Syst. Evol. Microbiol.">
        <title>Complete genome sequence of Corynebacterium casei LMG S-19264T (=DSM 44701T), isolated from a smear-ripened cheese.</title>
        <authorList>
            <consortium name="US DOE Joint Genome Institute (JGI-PGF)"/>
            <person name="Walter F."/>
            <person name="Albersmeier A."/>
            <person name="Kalinowski J."/>
            <person name="Ruckert C."/>
        </authorList>
    </citation>
    <scope>NUCLEOTIDE SEQUENCE [LARGE SCALE GENOMIC DNA]</scope>
    <source>
        <strain evidence="12 13">CGMCC 1.7286</strain>
    </source>
</reference>
<keyword evidence="4 7" id="KW-0812">Transmembrane</keyword>
<dbReference type="SUPFAM" id="SSF82861">
    <property type="entry name" value="Mechanosensitive channel protein MscS (YggB), transmembrane region"/>
    <property type="match status" value="1"/>
</dbReference>
<dbReference type="Gene3D" id="1.10.287.1260">
    <property type="match status" value="1"/>
</dbReference>
<keyword evidence="6 7" id="KW-0472">Membrane</keyword>
<dbReference type="AlphaFoldDB" id="A0A918DW60"/>
<dbReference type="GO" id="GO:0005886">
    <property type="term" value="C:plasma membrane"/>
    <property type="evidence" value="ECO:0007669"/>
    <property type="project" value="UniProtKB-SubCell"/>
</dbReference>
<feature type="transmembrane region" description="Helical" evidence="7">
    <location>
        <begin position="421"/>
        <end position="445"/>
    </location>
</feature>
<dbReference type="RefSeq" id="WP_188862400.1">
    <property type="nucleotide sequence ID" value="NZ_BMLT01000012.1"/>
</dbReference>
<dbReference type="PANTHER" id="PTHR30347">
    <property type="entry name" value="POTASSIUM CHANNEL RELATED"/>
    <property type="match status" value="1"/>
</dbReference>
<dbReference type="InterPro" id="IPR052702">
    <property type="entry name" value="MscS-like_channel"/>
</dbReference>
<dbReference type="Pfam" id="PF00924">
    <property type="entry name" value="MS_channel_2nd"/>
    <property type="match status" value="1"/>
</dbReference>
<keyword evidence="5 7" id="KW-1133">Transmembrane helix</keyword>
<evidence type="ECO:0000256" key="3">
    <source>
        <dbReference type="ARBA" id="ARBA00022475"/>
    </source>
</evidence>
<evidence type="ECO:0000313" key="13">
    <source>
        <dbReference type="Proteomes" id="UP000599578"/>
    </source>
</evidence>
<keyword evidence="3" id="KW-1003">Cell membrane</keyword>
<accession>A0A918DW60</accession>
<feature type="chain" id="PRO_5038070753" evidence="8">
    <location>
        <begin position="39"/>
        <end position="822"/>
    </location>
</feature>
<comment type="caution">
    <text evidence="12">The sequence shown here is derived from an EMBL/GenBank/DDBJ whole genome shotgun (WGS) entry which is preliminary data.</text>
</comment>
<dbReference type="Pfam" id="PF12607">
    <property type="entry name" value="DUF3772"/>
    <property type="match status" value="1"/>
</dbReference>
<dbReference type="InterPro" id="IPR011066">
    <property type="entry name" value="MscS_channel_C_sf"/>
</dbReference>
<feature type="transmembrane region" description="Helical" evidence="7">
    <location>
        <begin position="300"/>
        <end position="319"/>
    </location>
</feature>
<dbReference type="SUPFAM" id="SSF82689">
    <property type="entry name" value="Mechanosensitive channel protein MscS (YggB), C-terminal domain"/>
    <property type="match status" value="1"/>
</dbReference>
<feature type="domain" description="DUF3772" evidence="10">
    <location>
        <begin position="144"/>
        <end position="191"/>
    </location>
</feature>
<name>A0A918DW60_9GAMM</name>
<dbReference type="PANTHER" id="PTHR30347:SF1">
    <property type="entry name" value="MECHANOSENSITIVE CHANNEL MSCK"/>
    <property type="match status" value="1"/>
</dbReference>
<dbReference type="Pfam" id="PF21082">
    <property type="entry name" value="MS_channel_3rd"/>
    <property type="match status" value="1"/>
</dbReference>